<dbReference type="EMBL" id="JAPFFF010000008">
    <property type="protein sequence ID" value="KAK8885057.1"/>
    <property type="molecule type" value="Genomic_DNA"/>
</dbReference>
<proteinExistence type="predicted"/>
<comment type="caution">
    <text evidence="1">The sequence shown here is derived from an EMBL/GenBank/DDBJ whole genome shotgun (WGS) entry which is preliminary data.</text>
</comment>
<gene>
    <name evidence="1" type="ORF">M9Y10_044185</name>
</gene>
<dbReference type="InterPro" id="IPR013083">
    <property type="entry name" value="Znf_RING/FYVE/PHD"/>
</dbReference>
<dbReference type="SUPFAM" id="SSF57903">
    <property type="entry name" value="FYVE/PHD zinc finger"/>
    <property type="match status" value="1"/>
</dbReference>
<evidence type="ECO:0008006" key="3">
    <source>
        <dbReference type="Google" id="ProtNLM"/>
    </source>
</evidence>
<evidence type="ECO:0000313" key="1">
    <source>
        <dbReference type="EMBL" id="KAK8885057.1"/>
    </source>
</evidence>
<accession>A0ABR2K296</accession>
<sequence>MEEYADLTRLSYLAKLASPAQRRSTPKHDSHNIVPNNQPIIRCKCMKINPTDEMIKCNVCGCMSHIHCFKDIENEKDWICPFCSSSQADILNSNGIDLQAMHHAIRNSKATGHYEEVVRSAQKISQVTKEFRKAASWVEAVCCRDDIYNSILETSDACIEGDVSDEISQELNEERALMNDLSRLLHKIADESENLPTSALSCIVDQIKTHPL</sequence>
<protein>
    <recommendedName>
        <fullName evidence="3">PHD-type domain-containing protein</fullName>
    </recommendedName>
</protein>
<name>A0ABR2K296_9EUKA</name>
<evidence type="ECO:0000313" key="2">
    <source>
        <dbReference type="Proteomes" id="UP001470230"/>
    </source>
</evidence>
<dbReference type="Gene3D" id="3.30.40.10">
    <property type="entry name" value="Zinc/RING finger domain, C3HC4 (zinc finger)"/>
    <property type="match status" value="1"/>
</dbReference>
<reference evidence="1 2" key="1">
    <citation type="submission" date="2024-04" db="EMBL/GenBank/DDBJ databases">
        <title>Tritrichomonas musculus Genome.</title>
        <authorList>
            <person name="Alves-Ferreira E."/>
            <person name="Grigg M."/>
            <person name="Lorenzi H."/>
            <person name="Galac M."/>
        </authorList>
    </citation>
    <scope>NUCLEOTIDE SEQUENCE [LARGE SCALE GENOMIC DNA]</scope>
    <source>
        <strain evidence="1 2">EAF2021</strain>
    </source>
</reference>
<keyword evidence="2" id="KW-1185">Reference proteome</keyword>
<organism evidence="1 2">
    <name type="scientific">Tritrichomonas musculus</name>
    <dbReference type="NCBI Taxonomy" id="1915356"/>
    <lineage>
        <taxon>Eukaryota</taxon>
        <taxon>Metamonada</taxon>
        <taxon>Parabasalia</taxon>
        <taxon>Tritrichomonadida</taxon>
        <taxon>Tritrichomonadidae</taxon>
        <taxon>Tritrichomonas</taxon>
    </lineage>
</organism>
<dbReference type="InterPro" id="IPR011011">
    <property type="entry name" value="Znf_FYVE_PHD"/>
</dbReference>
<dbReference type="Proteomes" id="UP001470230">
    <property type="component" value="Unassembled WGS sequence"/>
</dbReference>